<reference evidence="2" key="1">
    <citation type="submission" date="2017-12" db="EMBL/GenBank/DDBJ databases">
        <authorList>
            <person name="Page C.L."/>
            <person name="McFadden E.F."/>
            <person name="Syed A.X."/>
            <person name="Lafty E.M."/>
            <person name="Hyatt D.A."/>
            <person name="Farronato D.M."/>
            <person name="Dong S.Z."/>
            <person name="Apostolopoulos E.L."/>
            <person name="Broussard G.W."/>
        </authorList>
    </citation>
    <scope>NUCLEOTIDE SEQUENCE [LARGE SCALE GENOMIC DNA]</scope>
</reference>
<protein>
    <submittedName>
        <fullName evidence="1">Uncharacterized protein</fullName>
    </submittedName>
</protein>
<evidence type="ECO:0000313" key="1">
    <source>
        <dbReference type="EMBL" id="AUG85361.1"/>
    </source>
</evidence>
<dbReference type="Proteomes" id="UP000240962">
    <property type="component" value="Segment"/>
</dbReference>
<name>A0A2H5BH82_9CAUD</name>
<organism evidence="1 2">
    <name type="scientific">Vibrio phage Thalassa</name>
    <dbReference type="NCBI Taxonomy" id="2570301"/>
    <lineage>
        <taxon>Viruses</taxon>
        <taxon>Duplodnaviria</taxon>
        <taxon>Heunggongvirae</taxon>
        <taxon>Uroviricota</taxon>
        <taxon>Caudoviricetes</taxon>
        <taxon>Demerecviridae</taxon>
        <taxon>Ermolyevavirinae</taxon>
        <taxon>Thalassavirus</taxon>
        <taxon>Thalassavirus thalassa</taxon>
    </lineage>
</organism>
<accession>A0A2H5BH82</accession>
<sequence>MIKYTAILSSLVLMLGFAHDALATEKVEDPAKIEVYGGALSYHFDTDKDLNNVNPLVIATYDDWATGYFYNSYKENSFMVGRNFYLERKEQSPVVIGVILGAVTGYNKNQVPMCFTDGFCPMVMPYIQWHYGNWKPTIIFGGAFVSAAVGYEF</sequence>
<gene>
    <name evidence="1" type="ORF">THALASSA_182</name>
</gene>
<evidence type="ECO:0000313" key="2">
    <source>
        <dbReference type="Proteomes" id="UP000240962"/>
    </source>
</evidence>
<proteinExistence type="predicted"/>
<dbReference type="EMBL" id="MG649967">
    <property type="protein sequence ID" value="AUG85361.1"/>
    <property type="molecule type" value="Genomic_DNA"/>
</dbReference>
<keyword evidence="2" id="KW-1185">Reference proteome</keyword>